<comment type="similarity">
    <text evidence="1">Belongs to the ABC transporter superfamily.</text>
</comment>
<dbReference type="InterPro" id="IPR050319">
    <property type="entry name" value="ABC_transp_ATP-bind"/>
</dbReference>
<dbReference type="InterPro" id="IPR003593">
    <property type="entry name" value="AAA+_ATPase"/>
</dbReference>
<keyword evidence="2" id="KW-0813">Transport</keyword>
<dbReference type="PROSITE" id="PS50893">
    <property type="entry name" value="ABC_TRANSPORTER_2"/>
    <property type="match status" value="1"/>
</dbReference>
<dbReference type="Pfam" id="PF00005">
    <property type="entry name" value="ABC_tran"/>
    <property type="match status" value="1"/>
</dbReference>
<dbReference type="GO" id="GO:0016887">
    <property type="term" value="F:ATP hydrolysis activity"/>
    <property type="evidence" value="ECO:0007669"/>
    <property type="project" value="InterPro"/>
</dbReference>
<gene>
    <name evidence="6" type="ORF">FHQ09_05500</name>
</gene>
<feature type="domain" description="ABC transporter" evidence="5">
    <location>
        <begin position="2"/>
        <end position="249"/>
    </location>
</feature>
<dbReference type="PROSITE" id="PS51257">
    <property type="entry name" value="PROKAR_LIPOPROTEIN"/>
    <property type="match status" value="1"/>
</dbReference>
<keyword evidence="3" id="KW-0547">Nucleotide-binding</keyword>
<accession>A0A5C4X4Z8</accession>
<dbReference type="AlphaFoldDB" id="A0A5C4X4Z8"/>
<dbReference type="PROSITE" id="PS00211">
    <property type="entry name" value="ABC_TRANSPORTER_1"/>
    <property type="match status" value="1"/>
</dbReference>
<evidence type="ECO:0000256" key="4">
    <source>
        <dbReference type="ARBA" id="ARBA00022840"/>
    </source>
</evidence>
<dbReference type="GO" id="GO:0015833">
    <property type="term" value="P:peptide transport"/>
    <property type="evidence" value="ECO:0007669"/>
    <property type="project" value="InterPro"/>
</dbReference>
<evidence type="ECO:0000259" key="5">
    <source>
        <dbReference type="PROSITE" id="PS50893"/>
    </source>
</evidence>
<dbReference type="EMBL" id="VDMQ01000002">
    <property type="protein sequence ID" value="TNM57020.1"/>
    <property type="molecule type" value="Genomic_DNA"/>
</dbReference>
<evidence type="ECO:0000256" key="1">
    <source>
        <dbReference type="ARBA" id="ARBA00005417"/>
    </source>
</evidence>
<evidence type="ECO:0000256" key="3">
    <source>
        <dbReference type="ARBA" id="ARBA00022741"/>
    </source>
</evidence>
<dbReference type="Gene3D" id="3.40.50.300">
    <property type="entry name" value="P-loop containing nucleotide triphosphate hydrolases"/>
    <property type="match status" value="1"/>
</dbReference>
<sequence>MIEVRDLSKTFPAPGGGTGVTACDAVSFSVEQGRTMGLVGESGSGKSTIARILMGLEAADGGSIIIDGHERSHRARGRAERLARARSVQMVFQDPGGSLDPRVMISESLIRAMRIHGFGDGRECRQAATDLLDRVRLDGRVAAARPHELSGGQRQRAAIARALAVQPKVLVLDEAVSALDVSVQAQVLDLLRELSVEMGLTTLFVSHDLGVVESICDEVMVLHRGVLVECGPTEQVLGDPQHAYTRLLIASTPSGPDWKPEEVSRLRREFEAGV</sequence>
<dbReference type="InterPro" id="IPR017871">
    <property type="entry name" value="ABC_transporter-like_CS"/>
</dbReference>
<dbReference type="GO" id="GO:0055085">
    <property type="term" value="P:transmembrane transport"/>
    <property type="evidence" value="ECO:0007669"/>
    <property type="project" value="UniProtKB-ARBA"/>
</dbReference>
<comment type="caution">
    <text evidence="6">The sequence shown here is derived from an EMBL/GenBank/DDBJ whole genome shotgun (WGS) entry which is preliminary data.</text>
</comment>
<keyword evidence="4 6" id="KW-0067">ATP-binding</keyword>
<evidence type="ECO:0000313" key="7">
    <source>
        <dbReference type="Proteomes" id="UP000314223"/>
    </source>
</evidence>
<dbReference type="GO" id="GO:0005524">
    <property type="term" value="F:ATP binding"/>
    <property type="evidence" value="ECO:0007669"/>
    <property type="project" value="UniProtKB-KW"/>
</dbReference>
<dbReference type="PANTHER" id="PTHR43776">
    <property type="entry name" value="TRANSPORT ATP-BINDING PROTEIN"/>
    <property type="match status" value="1"/>
</dbReference>
<dbReference type="CDD" id="cd03257">
    <property type="entry name" value="ABC_NikE_OppD_transporters"/>
    <property type="match status" value="1"/>
</dbReference>
<dbReference type="InterPro" id="IPR013563">
    <property type="entry name" value="Oligopep_ABC_C"/>
</dbReference>
<reference evidence="6 7" key="1">
    <citation type="submission" date="2019-06" db="EMBL/GenBank/DDBJ databases">
        <authorList>
            <person name="Mardanova A.M."/>
            <person name="Pudova D.S."/>
            <person name="Shagimardanova E.I."/>
            <person name="Gogoleva N.E."/>
            <person name="Lutfullin M.T."/>
            <person name="Hadieva G.F."/>
            <person name="Sharipova M.R."/>
        </authorList>
    </citation>
    <scope>NUCLEOTIDE SEQUENCE [LARGE SCALE GENOMIC DNA]</scope>
    <source>
        <strain evidence="6 7">MG-1</strain>
    </source>
</reference>
<organism evidence="6 7">
    <name type="scientific">Brevibacterium sediminis</name>
    <dbReference type="NCBI Taxonomy" id="1857024"/>
    <lineage>
        <taxon>Bacteria</taxon>
        <taxon>Bacillati</taxon>
        <taxon>Actinomycetota</taxon>
        <taxon>Actinomycetes</taxon>
        <taxon>Micrococcales</taxon>
        <taxon>Brevibacteriaceae</taxon>
        <taxon>Brevibacterium</taxon>
    </lineage>
</organism>
<proteinExistence type="inferred from homology"/>
<dbReference type="InterPro" id="IPR027417">
    <property type="entry name" value="P-loop_NTPase"/>
</dbReference>
<protein>
    <submittedName>
        <fullName evidence="6">ABC transporter ATP-binding protein</fullName>
    </submittedName>
</protein>
<dbReference type="Proteomes" id="UP000314223">
    <property type="component" value="Unassembled WGS sequence"/>
</dbReference>
<evidence type="ECO:0000313" key="6">
    <source>
        <dbReference type="EMBL" id="TNM57020.1"/>
    </source>
</evidence>
<dbReference type="SMART" id="SM00382">
    <property type="entry name" value="AAA"/>
    <property type="match status" value="1"/>
</dbReference>
<name>A0A5C4X4Z8_9MICO</name>
<dbReference type="InterPro" id="IPR003439">
    <property type="entry name" value="ABC_transporter-like_ATP-bd"/>
</dbReference>
<dbReference type="SUPFAM" id="SSF52540">
    <property type="entry name" value="P-loop containing nucleoside triphosphate hydrolases"/>
    <property type="match status" value="1"/>
</dbReference>
<evidence type="ECO:0000256" key="2">
    <source>
        <dbReference type="ARBA" id="ARBA00022448"/>
    </source>
</evidence>
<dbReference type="Pfam" id="PF08352">
    <property type="entry name" value="oligo_HPY"/>
    <property type="match status" value="1"/>
</dbReference>
<dbReference type="RefSeq" id="WP_139467810.1">
    <property type="nucleotide sequence ID" value="NZ_VDMQ01000002.1"/>
</dbReference>
<dbReference type="PANTHER" id="PTHR43776:SF7">
    <property type="entry name" value="D,D-DIPEPTIDE TRANSPORT ATP-BINDING PROTEIN DDPF-RELATED"/>
    <property type="match status" value="1"/>
</dbReference>